<dbReference type="InterPro" id="IPR011990">
    <property type="entry name" value="TPR-like_helical_dom_sf"/>
</dbReference>
<dbReference type="SMART" id="SM00028">
    <property type="entry name" value="TPR"/>
    <property type="match status" value="3"/>
</dbReference>
<dbReference type="HOGENOM" id="CLU_1320387_0_0_12"/>
<evidence type="ECO:0000313" key="2">
    <source>
        <dbReference type="EMBL" id="AEJ20487.1"/>
    </source>
</evidence>
<evidence type="ECO:0000313" key="3">
    <source>
        <dbReference type="Proteomes" id="UP000000503"/>
    </source>
</evidence>
<dbReference type="PROSITE" id="PS50005">
    <property type="entry name" value="TPR"/>
    <property type="match status" value="1"/>
</dbReference>
<reference evidence="3" key="1">
    <citation type="journal article" date="2013" name="Stand. Genomic Sci.">
        <title>Genome sequence of the thermophilic fresh-water bacterium Spirochaeta caldaria type strain (H1(T)), reclassification of Spirochaeta caldaria, Spirochaeta stenostrepta, and Spirochaeta zuelzerae in the genus Treponema as Treponema caldaria comb. nov., Treponema stenostrepta comb. nov., and Treponema zuelzerae comb. nov., and emendation of the genus Treponema.</title>
        <authorList>
            <person name="Abt B."/>
            <person name="Goker M."/>
            <person name="Scheuner C."/>
            <person name="Han C."/>
            <person name="Lu M."/>
            <person name="Misra M."/>
            <person name="Lapidus A."/>
            <person name="Nolan M."/>
            <person name="Lucas S."/>
            <person name="Hammon N."/>
            <person name="Deshpande S."/>
            <person name="Cheng J.F."/>
            <person name="Tapia R."/>
            <person name="Goodwin L.A."/>
            <person name="Pitluck S."/>
            <person name="Liolios K."/>
            <person name="Pagani I."/>
            <person name="Ivanova N."/>
            <person name="Mavromatis K."/>
            <person name="Mikhailova N."/>
            <person name="Huntemann M."/>
            <person name="Pati A."/>
            <person name="Chen A."/>
            <person name="Palaniappan K."/>
            <person name="Land M."/>
            <person name="Hauser L."/>
            <person name="Jeffries C.D."/>
            <person name="Rohde M."/>
            <person name="Spring S."/>
            <person name="Gronow S."/>
            <person name="Detter J.C."/>
            <person name="Bristow J."/>
            <person name="Eisen J.A."/>
            <person name="Markowitz V."/>
            <person name="Hugenholtz P."/>
            <person name="Kyrpides N.C."/>
            <person name="Woyke T."/>
            <person name="Klenk H.P."/>
        </authorList>
    </citation>
    <scope>NUCLEOTIDE SEQUENCE</scope>
    <source>
        <strain evidence="3">ATCC 51460 / DSM 7334 / H1</strain>
    </source>
</reference>
<organism evidence="2 3">
    <name type="scientific">Gracilinema caldarium (strain ATCC 51460 / DSM 7334 / H1)</name>
    <name type="common">Treponema caldarium</name>
    <dbReference type="NCBI Taxonomy" id="744872"/>
    <lineage>
        <taxon>Bacteria</taxon>
        <taxon>Pseudomonadati</taxon>
        <taxon>Spirochaetota</taxon>
        <taxon>Spirochaetia</taxon>
        <taxon>Spirochaetales</taxon>
        <taxon>Breznakiellaceae</taxon>
        <taxon>Gracilinema</taxon>
    </lineage>
</organism>
<sequence>MEKTLGFLLCIVGFILMNFSCSLDGVGMYYTFLGTLQAKNKQNVQAIASYSQAIASTSPESRRYARYGLATVYADMGESRSAITLYDGIIHELSDEGLPTKGPEKELMYRALYNRGLCLYGLEDFDGAVEAFRSALLIDGSRWNAKRNLELSLLAKTKKRGSAASAGAVSTIQQNLPNPVLFEYIRQKEIDRWKSQQSKSSEESSIDY</sequence>
<dbReference type="InterPro" id="IPR019734">
    <property type="entry name" value="TPR_rpt"/>
</dbReference>
<dbReference type="STRING" id="744872.Spica_2377"/>
<keyword evidence="1" id="KW-0802">TPR repeat</keyword>
<dbReference type="Pfam" id="PF00515">
    <property type="entry name" value="TPR_1"/>
    <property type="match status" value="1"/>
</dbReference>
<name>F8F3W8_GRAC1</name>
<keyword evidence="3" id="KW-1185">Reference proteome</keyword>
<dbReference type="SUPFAM" id="SSF48452">
    <property type="entry name" value="TPR-like"/>
    <property type="match status" value="1"/>
</dbReference>
<gene>
    <name evidence="2" type="ordered locus">Spica_2377</name>
</gene>
<dbReference type="EMBL" id="CP002868">
    <property type="protein sequence ID" value="AEJ20487.1"/>
    <property type="molecule type" value="Genomic_DNA"/>
</dbReference>
<proteinExistence type="predicted"/>
<dbReference type="Gene3D" id="1.25.40.10">
    <property type="entry name" value="Tetratricopeptide repeat domain"/>
    <property type="match status" value="2"/>
</dbReference>
<dbReference type="KEGG" id="scd:Spica_2377"/>
<protein>
    <submittedName>
        <fullName evidence="2">Tetratricopeptide TPR_1 repeat-containing protein</fullName>
    </submittedName>
</protein>
<dbReference type="AlphaFoldDB" id="F8F3W8"/>
<accession>F8F3W8</accession>
<dbReference type="OrthoDB" id="353431at2"/>
<dbReference type="RefSeq" id="WP_013969768.1">
    <property type="nucleotide sequence ID" value="NC_015732.1"/>
</dbReference>
<evidence type="ECO:0000256" key="1">
    <source>
        <dbReference type="PROSITE-ProRule" id="PRU00339"/>
    </source>
</evidence>
<feature type="repeat" description="TPR" evidence="1">
    <location>
        <begin position="109"/>
        <end position="142"/>
    </location>
</feature>
<dbReference type="Proteomes" id="UP000000503">
    <property type="component" value="Chromosome"/>
</dbReference>